<evidence type="ECO:0000259" key="1">
    <source>
        <dbReference type="SMART" id="SM01321"/>
    </source>
</evidence>
<proteinExistence type="predicted"/>
<dbReference type="InterPro" id="IPR002686">
    <property type="entry name" value="Transposase_17"/>
</dbReference>
<dbReference type="eggNOG" id="COG1943">
    <property type="taxonomic scope" value="Bacteria"/>
</dbReference>
<name>D5BUW1_NITHN</name>
<dbReference type="InterPro" id="IPR036515">
    <property type="entry name" value="Transposase_17_sf"/>
</dbReference>
<dbReference type="Proteomes" id="UP000001844">
    <property type="component" value="Chromosome"/>
</dbReference>
<evidence type="ECO:0000313" key="2">
    <source>
        <dbReference type="EMBL" id="ADE13511.1"/>
    </source>
</evidence>
<dbReference type="SUPFAM" id="SSF143422">
    <property type="entry name" value="Transposase IS200-like"/>
    <property type="match status" value="1"/>
</dbReference>
<keyword evidence="3" id="KW-1185">Reference proteome</keyword>
<accession>D5BUW1</accession>
<dbReference type="HOGENOM" id="CLU_053827_0_0_6"/>
<protein>
    <recommendedName>
        <fullName evidence="1">Transposase IS200-like domain-containing protein</fullName>
    </recommendedName>
</protein>
<gene>
    <name evidence="2" type="ordered locus">Nhal_0314</name>
</gene>
<sequence>MTQARSLQISLVDTPYYHCVARCVRRAFLCGVDDFSGRNYEHRRQWIVDKLKRLSSIFAIDICAYAVMSNHYHVVLRVDEDTAGHWEDADVIERWTTLFSTPVLIQRYLKGETTTAAEITKVGEIVALWRERLTDISWFMRCLNESIARRANKEDGCKGRFWEGRFRSQALLDDSAVLACMAYVDLNPIRAGLADCPENSDFTSIQARLRQYADTLKPEEPDTADPVTEQPLDLLPFIGGAHLDAPSGIAFALPDYLQLVDWTGRAVREDKHGAIPADVQPIFHRLGLNESQWLETVQHFGQRYRLAAGAAERLQTMGQRLGRCWLQGVGFSRRSYRPAAVPG</sequence>
<dbReference type="EMBL" id="CP001798">
    <property type="protein sequence ID" value="ADE13511.1"/>
    <property type="molecule type" value="Genomic_DNA"/>
</dbReference>
<dbReference type="STRING" id="472759.Nhal_0314"/>
<dbReference type="Gene3D" id="3.30.70.1290">
    <property type="entry name" value="Transposase IS200-like"/>
    <property type="match status" value="1"/>
</dbReference>
<dbReference type="PANTHER" id="PTHR34322">
    <property type="entry name" value="TRANSPOSASE, Y1_TNP DOMAIN-CONTAINING"/>
    <property type="match status" value="1"/>
</dbReference>
<dbReference type="PANTHER" id="PTHR34322:SF2">
    <property type="entry name" value="TRANSPOSASE IS200-LIKE DOMAIN-CONTAINING PROTEIN"/>
    <property type="match status" value="1"/>
</dbReference>
<dbReference type="GO" id="GO:0006313">
    <property type="term" value="P:DNA transposition"/>
    <property type="evidence" value="ECO:0007669"/>
    <property type="project" value="InterPro"/>
</dbReference>
<dbReference type="OrthoDB" id="9814067at2"/>
<dbReference type="GO" id="GO:0004803">
    <property type="term" value="F:transposase activity"/>
    <property type="evidence" value="ECO:0007669"/>
    <property type="project" value="InterPro"/>
</dbReference>
<evidence type="ECO:0000313" key="3">
    <source>
        <dbReference type="Proteomes" id="UP000001844"/>
    </source>
</evidence>
<dbReference type="SMART" id="SM01321">
    <property type="entry name" value="Y1_Tnp"/>
    <property type="match status" value="1"/>
</dbReference>
<dbReference type="KEGG" id="nhl:Nhal_0314"/>
<dbReference type="AlphaFoldDB" id="D5BUW1"/>
<organism evidence="2 3">
    <name type="scientific">Nitrosococcus halophilus (strain Nc4)</name>
    <dbReference type="NCBI Taxonomy" id="472759"/>
    <lineage>
        <taxon>Bacteria</taxon>
        <taxon>Pseudomonadati</taxon>
        <taxon>Pseudomonadota</taxon>
        <taxon>Gammaproteobacteria</taxon>
        <taxon>Chromatiales</taxon>
        <taxon>Chromatiaceae</taxon>
        <taxon>Nitrosococcus</taxon>
    </lineage>
</organism>
<reference evidence="3" key="1">
    <citation type="submission" date="2010-04" db="EMBL/GenBank/DDBJ databases">
        <title>Complete genome sequence of Nitrosococcus halophilus Nc4, a salt-adapted, aerobic obligate ammonia-oxidizing sulfur purple bacterium.</title>
        <authorList>
            <consortium name="US DOE Joint Genome Institute"/>
            <person name="Campbell M.A."/>
            <person name="Malfatti S.A."/>
            <person name="Chain P.S.G."/>
            <person name="Heidelberg J.F."/>
            <person name="Ward B.B."/>
            <person name="Klotz M.G."/>
        </authorList>
    </citation>
    <scope>NUCLEOTIDE SEQUENCE [LARGE SCALE GENOMIC DNA]</scope>
    <source>
        <strain evidence="3">Nc4</strain>
    </source>
</reference>
<dbReference type="GO" id="GO:0003677">
    <property type="term" value="F:DNA binding"/>
    <property type="evidence" value="ECO:0007669"/>
    <property type="project" value="InterPro"/>
</dbReference>
<dbReference type="RefSeq" id="WP_013031407.1">
    <property type="nucleotide sequence ID" value="NC_013960.1"/>
</dbReference>
<feature type="domain" description="Transposase IS200-like" evidence="1">
    <location>
        <begin position="12"/>
        <end position="187"/>
    </location>
</feature>